<feature type="compositionally biased region" description="Polar residues" evidence="1">
    <location>
        <begin position="20"/>
        <end position="46"/>
    </location>
</feature>
<dbReference type="EMBL" id="CABM01000049">
    <property type="protein sequence ID" value="CBH98167.1"/>
    <property type="molecule type" value="Genomic_DNA"/>
</dbReference>
<name>E6PTB0_9ZZZZ</name>
<comment type="caution">
    <text evidence="2">The sequence shown here is derived from an EMBL/GenBank/DDBJ whole genome shotgun (WGS) entry which is preliminary data.</text>
</comment>
<accession>E6PTB0</accession>
<evidence type="ECO:0000313" key="2">
    <source>
        <dbReference type="EMBL" id="CBH98167.1"/>
    </source>
</evidence>
<evidence type="ECO:0000256" key="1">
    <source>
        <dbReference type="SAM" id="MobiDB-lite"/>
    </source>
</evidence>
<sequence length="132" mass="14192">MRCTSASRTGSAPSGAWLRRTSQATSPGSASLTRLQAQRPRQTCFATPSPEPLALALFLSEKQLRRVRSNTFTEQSLVLCGLDLPLAVRSHWVPIGAGPGVGQAVRGGLVRKGHPQSMNCLGHSSKNHRKHN</sequence>
<proteinExistence type="predicted"/>
<feature type="compositionally biased region" description="Polar residues" evidence="1">
    <location>
        <begin position="1"/>
        <end position="12"/>
    </location>
</feature>
<reference evidence="2" key="1">
    <citation type="submission" date="2009-10" db="EMBL/GenBank/DDBJ databases">
        <title>Diversity of trophic interactions inside an arsenic-rich microbial ecosystem.</title>
        <authorList>
            <person name="Bertin P.N."/>
            <person name="Heinrich-Salmeron A."/>
            <person name="Pelletier E."/>
            <person name="Goulhen-Chollet F."/>
            <person name="Arsene-Ploetze F."/>
            <person name="Gallien S."/>
            <person name="Calteau A."/>
            <person name="Vallenet D."/>
            <person name="Casiot C."/>
            <person name="Chane-Woon-Ming B."/>
            <person name="Giloteaux L."/>
            <person name="Barakat M."/>
            <person name="Bonnefoy V."/>
            <person name="Bruneel O."/>
            <person name="Chandler M."/>
            <person name="Cleiss J."/>
            <person name="Duran R."/>
            <person name="Elbaz-Poulichet F."/>
            <person name="Fonknechten N."/>
            <person name="Lauga B."/>
            <person name="Mornico D."/>
            <person name="Ortet P."/>
            <person name="Schaeffer C."/>
            <person name="Siguier P."/>
            <person name="Alexander Thil Smith A."/>
            <person name="Van Dorsselaer A."/>
            <person name="Weissenbach J."/>
            <person name="Medigue C."/>
            <person name="Le Paslier D."/>
        </authorList>
    </citation>
    <scope>NUCLEOTIDE SEQUENCE</scope>
</reference>
<protein>
    <submittedName>
        <fullName evidence="2">Uncharacterized protein</fullName>
    </submittedName>
</protein>
<dbReference type="AlphaFoldDB" id="E6PTB0"/>
<organism evidence="2">
    <name type="scientific">mine drainage metagenome</name>
    <dbReference type="NCBI Taxonomy" id="410659"/>
    <lineage>
        <taxon>unclassified sequences</taxon>
        <taxon>metagenomes</taxon>
        <taxon>ecological metagenomes</taxon>
    </lineage>
</organism>
<feature type="region of interest" description="Disordered" evidence="1">
    <location>
        <begin position="1"/>
        <end position="47"/>
    </location>
</feature>
<feature type="region of interest" description="Disordered" evidence="1">
    <location>
        <begin position="113"/>
        <end position="132"/>
    </location>
</feature>
<gene>
    <name evidence="2" type="ORF">CARN2_3643</name>
</gene>